<dbReference type="Proteomes" id="UP000288291">
    <property type="component" value="Unassembled WGS sequence"/>
</dbReference>
<dbReference type="SMART" id="SM00640">
    <property type="entry name" value="Glyco_32"/>
    <property type="match status" value="1"/>
</dbReference>
<dbReference type="Gene3D" id="2.115.10.20">
    <property type="entry name" value="Glycosyl hydrolase domain, family 43"/>
    <property type="match status" value="1"/>
</dbReference>
<keyword evidence="7" id="KW-1185">Reference proteome</keyword>
<dbReference type="RefSeq" id="WP_103661263.1">
    <property type="nucleotide sequence ID" value="NZ_ML136876.1"/>
</dbReference>
<evidence type="ECO:0000259" key="5">
    <source>
        <dbReference type="Pfam" id="PF00251"/>
    </source>
</evidence>
<dbReference type="PANTHER" id="PTHR43101:SF1">
    <property type="entry name" value="BETA-FRUCTOSIDASE"/>
    <property type="match status" value="1"/>
</dbReference>
<dbReference type="EC" id="3.2.1.26" evidence="2"/>
<dbReference type="CDD" id="cd08996">
    <property type="entry name" value="GH32_FFase"/>
    <property type="match status" value="1"/>
</dbReference>
<gene>
    <name evidence="6" type="ORF">EJK17_03700</name>
</gene>
<dbReference type="AlphaFoldDB" id="A0A437SW20"/>
<dbReference type="SUPFAM" id="SSF75005">
    <property type="entry name" value="Arabinanase/levansucrase/invertase"/>
    <property type="match status" value="1"/>
</dbReference>
<dbReference type="InterPro" id="IPR051214">
    <property type="entry name" value="GH32_Enzymes"/>
</dbReference>
<evidence type="ECO:0000313" key="6">
    <source>
        <dbReference type="EMBL" id="RVU71119.1"/>
    </source>
</evidence>
<reference evidence="6 7" key="1">
    <citation type="submission" date="2018-12" db="EMBL/GenBank/DDBJ databases">
        <authorList>
            <person name="Meng J."/>
        </authorList>
    </citation>
    <scope>NUCLEOTIDE SEQUENCE [LARGE SCALE GENOMIC DNA]</scope>
    <source>
        <strain evidence="6 7">HT111-2</strain>
    </source>
</reference>
<keyword evidence="4" id="KW-0326">Glycosidase</keyword>
<evidence type="ECO:0000256" key="1">
    <source>
        <dbReference type="ARBA" id="ARBA00009902"/>
    </source>
</evidence>
<dbReference type="InterPro" id="IPR023296">
    <property type="entry name" value="Glyco_hydro_beta-prop_sf"/>
</dbReference>
<accession>A0A437SW20</accession>
<dbReference type="EMBL" id="RXIA01000007">
    <property type="protein sequence ID" value="RVU71119.1"/>
    <property type="molecule type" value="Genomic_DNA"/>
</dbReference>
<dbReference type="InterPro" id="IPR001362">
    <property type="entry name" value="Glyco_hydro_32"/>
</dbReference>
<proteinExistence type="inferred from homology"/>
<dbReference type="GO" id="GO:0005975">
    <property type="term" value="P:carbohydrate metabolic process"/>
    <property type="evidence" value="ECO:0007669"/>
    <property type="project" value="InterPro"/>
</dbReference>
<dbReference type="GO" id="GO:0004564">
    <property type="term" value="F:beta-fructofuranosidase activity"/>
    <property type="evidence" value="ECO:0007669"/>
    <property type="project" value="UniProtKB-EC"/>
</dbReference>
<comment type="caution">
    <text evidence="6">The sequence shown here is derived from an EMBL/GenBank/DDBJ whole genome shotgun (WGS) entry which is preliminary data.</text>
</comment>
<protein>
    <recommendedName>
        <fullName evidence="2">beta-fructofuranosidase</fullName>
        <ecNumber evidence="2">3.2.1.26</ecNumber>
    </recommendedName>
</protein>
<dbReference type="InterPro" id="IPR013148">
    <property type="entry name" value="Glyco_hydro_32_N"/>
</dbReference>
<evidence type="ECO:0000256" key="4">
    <source>
        <dbReference type="ARBA" id="ARBA00023295"/>
    </source>
</evidence>
<feature type="domain" description="Glycosyl hydrolase family 32 N-terminal" evidence="5">
    <location>
        <begin position="22"/>
        <end position="320"/>
    </location>
</feature>
<evidence type="ECO:0000256" key="2">
    <source>
        <dbReference type="ARBA" id="ARBA00012758"/>
    </source>
</evidence>
<evidence type="ECO:0000313" key="7">
    <source>
        <dbReference type="Proteomes" id="UP000288291"/>
    </source>
</evidence>
<dbReference type="Pfam" id="PF00251">
    <property type="entry name" value="Glyco_hydro_32N"/>
    <property type="match status" value="1"/>
</dbReference>
<dbReference type="PANTHER" id="PTHR43101">
    <property type="entry name" value="BETA-FRUCTOSIDASE"/>
    <property type="match status" value="1"/>
</dbReference>
<name>A0A437SW20_9LACO</name>
<sequence>MQSRKDIYSEVRKSDPLRPTFHYTAPIGWINDPNGLIYYKNYYQLYYQHNPYAPHWDDMHWGHARSKDGLHWEDLPEAMEPEHDYEKSGVFSGSAIEKDGKLYVLYTGHVLDDKRQATETQCVAYSDDGIDFHKYEGNPVMTVVDLPGETDRGNFRDPKVFEHDGKYYCVVAAALNKRGSIVLFESDDLLHWSFKSVLLQNDQLGIMTECPDYFNIDGHDFLAFSVIKGEGQNSVVYLAQGKLDWSKFTFELEDMHRIDEGDDFYASQSFLDEKGDRIVIPWLRSVDHVDYLEKSGHIWNGMMGIPRRETVENGHIKQEPIGTIEPLKVEGKTEISLGSYRLETPIETGQSLVLKGDNGEIRLTHQAENKYQIEIHSPAFIKTISWEIRLDKPIFVIDNSSFEIFAGEKPMSIVTFVAGIHEAILEK</sequence>
<organism evidence="6 7">
    <name type="scientific">Lactobacillus xujianguonis</name>
    <dbReference type="NCBI Taxonomy" id="2495899"/>
    <lineage>
        <taxon>Bacteria</taxon>
        <taxon>Bacillati</taxon>
        <taxon>Bacillota</taxon>
        <taxon>Bacilli</taxon>
        <taxon>Lactobacillales</taxon>
        <taxon>Lactobacillaceae</taxon>
        <taxon>Lactobacillus</taxon>
    </lineage>
</organism>
<comment type="similarity">
    <text evidence="1">Belongs to the glycosyl hydrolase 32 family.</text>
</comment>
<evidence type="ECO:0000256" key="3">
    <source>
        <dbReference type="ARBA" id="ARBA00022801"/>
    </source>
</evidence>
<keyword evidence="3 6" id="KW-0378">Hydrolase</keyword>